<reference evidence="1 2" key="1">
    <citation type="submission" date="2018-05" db="EMBL/GenBank/DDBJ databases">
        <title>Draft Genome Sequences for a Diverse set of 7 Haemophilus Species.</title>
        <authorList>
            <person name="Nichols M."/>
            <person name="Topaz N."/>
            <person name="Wang X."/>
            <person name="Wang X."/>
            <person name="Boxrud D."/>
        </authorList>
    </citation>
    <scope>NUCLEOTIDE SEQUENCE [LARGE SCALE GENOMIC DNA]</scope>
    <source>
        <strain evidence="1 2">C2002001239</strain>
    </source>
</reference>
<dbReference type="EMBL" id="QEPN01000002">
    <property type="protein sequence ID" value="RDE73066.1"/>
    <property type="molecule type" value="Genomic_DNA"/>
</dbReference>
<comment type="caution">
    <text evidence="1">The sequence shown here is derived from an EMBL/GenBank/DDBJ whole genome shotgun (WGS) entry which is preliminary data.</text>
</comment>
<gene>
    <name evidence="1" type="ORF">DPV93_02985</name>
</gene>
<proteinExistence type="predicted"/>
<organism evidence="1 2">
    <name type="scientific">Haemophilus sputorum</name>
    <dbReference type="NCBI Taxonomy" id="1078480"/>
    <lineage>
        <taxon>Bacteria</taxon>
        <taxon>Pseudomonadati</taxon>
        <taxon>Pseudomonadota</taxon>
        <taxon>Gammaproteobacteria</taxon>
        <taxon>Pasteurellales</taxon>
        <taxon>Pasteurellaceae</taxon>
        <taxon>Haemophilus</taxon>
    </lineage>
</organism>
<dbReference type="RefSeq" id="WP_111402112.1">
    <property type="nucleotide sequence ID" value="NZ_QEPN01000002.1"/>
</dbReference>
<evidence type="ECO:0000313" key="1">
    <source>
        <dbReference type="EMBL" id="RDE73066.1"/>
    </source>
</evidence>
<protein>
    <submittedName>
        <fullName evidence="1">Phage major tail tube protein</fullName>
    </submittedName>
</protein>
<dbReference type="Proteomes" id="UP000253872">
    <property type="component" value="Unassembled WGS sequence"/>
</dbReference>
<accession>A0A369YMD6</accession>
<dbReference type="Pfam" id="PF04985">
    <property type="entry name" value="Phage_tube"/>
    <property type="match status" value="1"/>
</dbReference>
<dbReference type="AlphaFoldDB" id="A0A369YMD6"/>
<name>A0A369YMD6_9PAST</name>
<sequence>MGLPRKLKNFNLSIDGTSYLGEATEFTQPKLSMKLEEFRSGGMNGAVEVNMGMEKLEAEFKIGGHDSSLMSLFGGTINGTMLRFNGAYQRDDTEDVDAVEIVCRGRVAEIDEGSSKAGDDTEHSYKIALTYYKKTVNGVDLIEIDNLNNVCVVNGKDRLAEIRRAMGI</sequence>
<evidence type="ECO:0000313" key="2">
    <source>
        <dbReference type="Proteomes" id="UP000253872"/>
    </source>
</evidence>
<dbReference type="InterPro" id="IPR006498">
    <property type="entry name" value="Tail_tube"/>
</dbReference>
<dbReference type="NCBIfam" id="TIGR01611">
    <property type="entry name" value="tail_tube"/>
    <property type="match status" value="1"/>
</dbReference>